<protein>
    <submittedName>
        <fullName evidence="1">Cupin domain-containing protein</fullName>
    </submittedName>
</protein>
<evidence type="ECO:0000313" key="2">
    <source>
        <dbReference type="EMBL" id="RKN17578.1"/>
    </source>
</evidence>
<comment type="caution">
    <text evidence="1">The sequence shown here is derived from an EMBL/GenBank/DDBJ whole genome shotgun (WGS) entry which is preliminary data.</text>
</comment>
<proteinExistence type="predicted"/>
<dbReference type="Proteomes" id="UP000268652">
    <property type="component" value="Unassembled WGS sequence"/>
</dbReference>
<accession>A0A3A9VYC1</accession>
<reference evidence="3 4" key="1">
    <citation type="submission" date="2018-09" db="EMBL/GenBank/DDBJ databases">
        <title>Streptomyces sp. nov. DS1-2, an endophytic actinomycete isolated from roots of Dendrobium scabrilingue.</title>
        <authorList>
            <person name="Kuncharoen N."/>
            <person name="Kudo T."/>
            <person name="Ohkuma M."/>
            <person name="Yuki M."/>
            <person name="Tanasupawat S."/>
        </authorList>
    </citation>
    <scope>NUCLEOTIDE SEQUENCE [LARGE SCALE GENOMIC DNA]</scope>
    <source>
        <strain evidence="1 4">AZ1-7</strain>
        <strain evidence="2 3">DS1-2</strain>
    </source>
</reference>
<evidence type="ECO:0000313" key="4">
    <source>
        <dbReference type="Proteomes" id="UP000275024"/>
    </source>
</evidence>
<dbReference type="EMBL" id="RBDX01000025">
    <property type="protein sequence ID" value="RKN05739.1"/>
    <property type="molecule type" value="Genomic_DNA"/>
</dbReference>
<organism evidence="1 4">
    <name type="scientific">Streptomyces radicis</name>
    <dbReference type="NCBI Taxonomy" id="1750517"/>
    <lineage>
        <taxon>Bacteria</taxon>
        <taxon>Bacillati</taxon>
        <taxon>Actinomycetota</taxon>
        <taxon>Actinomycetes</taxon>
        <taxon>Kitasatosporales</taxon>
        <taxon>Streptomycetaceae</taxon>
        <taxon>Streptomyces</taxon>
    </lineage>
</organism>
<dbReference type="AlphaFoldDB" id="A0A3A9VYC1"/>
<name>A0A3A9VYC1_9ACTN</name>
<dbReference type="OrthoDB" id="4090458at2"/>
<dbReference type="SUPFAM" id="SSF51182">
    <property type="entry name" value="RmlC-like cupins"/>
    <property type="match status" value="1"/>
</dbReference>
<gene>
    <name evidence="2" type="ORF">D7318_24030</name>
    <name evidence="1" type="ORF">D7319_24665</name>
</gene>
<dbReference type="InterPro" id="IPR014710">
    <property type="entry name" value="RmlC-like_jellyroll"/>
</dbReference>
<keyword evidence="3" id="KW-1185">Reference proteome</keyword>
<dbReference type="EMBL" id="RBDY01000023">
    <property type="protein sequence ID" value="RKN17578.1"/>
    <property type="molecule type" value="Genomic_DNA"/>
</dbReference>
<evidence type="ECO:0000313" key="1">
    <source>
        <dbReference type="EMBL" id="RKN05739.1"/>
    </source>
</evidence>
<dbReference type="Proteomes" id="UP000275024">
    <property type="component" value="Unassembled WGS sequence"/>
</dbReference>
<dbReference type="InterPro" id="IPR011051">
    <property type="entry name" value="RmlC_Cupin_sf"/>
</dbReference>
<dbReference type="Gene3D" id="2.60.120.10">
    <property type="entry name" value="Jelly Rolls"/>
    <property type="match status" value="1"/>
</dbReference>
<evidence type="ECO:0000313" key="3">
    <source>
        <dbReference type="Proteomes" id="UP000268652"/>
    </source>
</evidence>
<sequence length="213" mass="22627">MARLCPQLPEGVRLYALGADGRALVADREGARELGPPDGMRRFIDEGQFAHYLVGDAATSPGRPSNATYKLGVVAPRSAFTPHAHGGEHIVLSLGHAECGLWDAAQGRAASIALPPGLMIRIPELMPHSFGNRGRRPLHILAANTGYGIDHDDYAITARDAEQRAAAAPEFGPLAAALRSLGREGGAGPGALRIRERLAARLRDLATTLERPR</sequence>